<dbReference type="AlphaFoldDB" id="A0A5C1QL96"/>
<feature type="transmembrane region" description="Helical" evidence="1">
    <location>
        <begin position="202"/>
        <end position="220"/>
    </location>
</feature>
<dbReference type="RefSeq" id="WP_149485388.1">
    <property type="nucleotide sequence ID" value="NZ_CP036150.1"/>
</dbReference>
<feature type="transmembrane region" description="Helical" evidence="1">
    <location>
        <begin position="171"/>
        <end position="190"/>
    </location>
</feature>
<feature type="transmembrane region" description="Helical" evidence="1">
    <location>
        <begin position="252"/>
        <end position="268"/>
    </location>
</feature>
<keyword evidence="1" id="KW-1133">Transmembrane helix</keyword>
<sequence>MEMLSYLTSFKNDRFLVNIDTEVIKARIENFSLLEDEVIHLLIDDSFFKNRKEIIVLTNKRIVWTTNNSSLTIDNNSSIIIKSGPNELYLSDLENCSVYINKFSNYHMLNIINDNIVITLRIKYVDNKESLKILFVNYLTSYVSSFCIENQKNNKIYKKVCKSIKKSNRNIVPYILNIFSILLVTIVILQRLYSINITIENNIENMLLLALVFKLFSIFINRNRSIISNMIVYFVFYIMFFKELNFDTMEKVLSEISFIIFSIVFYNINLDKIIKFALISVALFVTFSKIFERYVINFV</sequence>
<feature type="transmembrane region" description="Helical" evidence="1">
    <location>
        <begin position="274"/>
        <end position="291"/>
    </location>
</feature>
<protein>
    <submittedName>
        <fullName evidence="2">Uncharacterized protein</fullName>
    </submittedName>
</protein>
<keyword evidence="3" id="KW-1185">Reference proteome</keyword>
<dbReference type="EMBL" id="CP036150">
    <property type="protein sequence ID" value="QEN07306.1"/>
    <property type="molecule type" value="Genomic_DNA"/>
</dbReference>
<name>A0A5C1QL96_9SPIO</name>
<evidence type="ECO:0000256" key="1">
    <source>
        <dbReference type="SAM" id="Phobius"/>
    </source>
</evidence>
<evidence type="ECO:0000313" key="2">
    <source>
        <dbReference type="EMBL" id="QEN07306.1"/>
    </source>
</evidence>
<dbReference type="KEGG" id="ock:EXM22_04625"/>
<proteinExistence type="predicted"/>
<feature type="transmembrane region" description="Helical" evidence="1">
    <location>
        <begin position="226"/>
        <end position="245"/>
    </location>
</feature>
<organism evidence="2 3">
    <name type="scientific">Oceanispirochaeta crateris</name>
    <dbReference type="NCBI Taxonomy" id="2518645"/>
    <lineage>
        <taxon>Bacteria</taxon>
        <taxon>Pseudomonadati</taxon>
        <taxon>Spirochaetota</taxon>
        <taxon>Spirochaetia</taxon>
        <taxon>Spirochaetales</taxon>
        <taxon>Spirochaetaceae</taxon>
        <taxon>Oceanispirochaeta</taxon>
    </lineage>
</organism>
<gene>
    <name evidence="2" type="ORF">EXM22_04625</name>
</gene>
<reference evidence="2 3" key="1">
    <citation type="submission" date="2019-02" db="EMBL/GenBank/DDBJ databases">
        <title>Complete Genome Sequence and Methylome Analysis of free living Spirochaetas.</title>
        <authorList>
            <person name="Fomenkov A."/>
            <person name="Dubinina G."/>
            <person name="Leshcheva N."/>
            <person name="Mikheeva N."/>
            <person name="Grabovich M."/>
            <person name="Vincze T."/>
            <person name="Roberts R.J."/>
        </authorList>
    </citation>
    <scope>NUCLEOTIDE SEQUENCE [LARGE SCALE GENOMIC DNA]</scope>
    <source>
        <strain evidence="2 3">K2</strain>
    </source>
</reference>
<dbReference type="Proteomes" id="UP000324209">
    <property type="component" value="Chromosome"/>
</dbReference>
<keyword evidence="1" id="KW-0472">Membrane</keyword>
<keyword evidence="1" id="KW-0812">Transmembrane</keyword>
<accession>A0A5C1QL96</accession>
<evidence type="ECO:0000313" key="3">
    <source>
        <dbReference type="Proteomes" id="UP000324209"/>
    </source>
</evidence>